<dbReference type="PANTHER" id="PTHR48207:SF4">
    <property type="entry name" value="BLL6097 PROTEIN"/>
    <property type="match status" value="1"/>
</dbReference>
<reference evidence="2" key="1">
    <citation type="submission" date="2018-07" db="EMBL/GenBank/DDBJ databases">
        <title>Complete genome sequence of Sphingomonas bisphenolicum strain AO1, a bisphenol A degradative bacterium isolated from Japanese farm field.</title>
        <authorList>
            <person name="Murakami M."/>
            <person name="Koh M."/>
            <person name="Koba S."/>
            <person name="Matsumura Y."/>
        </authorList>
    </citation>
    <scope>NUCLEOTIDE SEQUENCE</scope>
    <source>
        <strain evidence="2">AO1</strain>
    </source>
</reference>
<dbReference type="Proteomes" id="UP001059971">
    <property type="component" value="Chromosome 1"/>
</dbReference>
<organism evidence="2 3">
    <name type="scientific">Sphingomonas bisphenolicum</name>
    <dbReference type="NCBI Taxonomy" id="296544"/>
    <lineage>
        <taxon>Bacteria</taxon>
        <taxon>Pseudomonadati</taxon>
        <taxon>Pseudomonadota</taxon>
        <taxon>Alphaproteobacteria</taxon>
        <taxon>Sphingomonadales</taxon>
        <taxon>Sphingomonadaceae</taxon>
        <taxon>Sphingomonas</taxon>
    </lineage>
</organism>
<evidence type="ECO:0008006" key="4">
    <source>
        <dbReference type="Google" id="ProtNLM"/>
    </source>
</evidence>
<gene>
    <name evidence="2" type="ORF">SBA_ch1_21960</name>
</gene>
<sequence>MSGLDDLAEGRPGPHRLGPLAGYRILEFGTNLTAPMATMLMGDQGADVIKVEPIRGDQLRSSGDQRSGVPNMGAMFLNANRNKRSIALDLKRADHLDAALRIAGQCDVVVQNFRPGVADRIGIGYEAAARLRPDIIYVSIDGLGDSGPEANRRVYDIVVQGIAGIAAVQADNVTGAPTTIRSAIVDKATALVVWQAVTAALLARERDRASISASAC</sequence>
<evidence type="ECO:0000313" key="2">
    <source>
        <dbReference type="EMBL" id="BBF69996.1"/>
    </source>
</evidence>
<protein>
    <recommendedName>
        <fullName evidence="4">CoA transferase</fullName>
    </recommendedName>
</protein>
<keyword evidence="3" id="KW-1185">Reference proteome</keyword>
<evidence type="ECO:0000313" key="3">
    <source>
        <dbReference type="Proteomes" id="UP001059971"/>
    </source>
</evidence>
<keyword evidence="1" id="KW-0808">Transferase</keyword>
<accession>A0ABM7G3W3</accession>
<dbReference type="InterPro" id="IPR003673">
    <property type="entry name" value="CoA-Trfase_fam_III"/>
</dbReference>
<dbReference type="Pfam" id="PF02515">
    <property type="entry name" value="CoA_transf_3"/>
    <property type="match status" value="1"/>
</dbReference>
<name>A0ABM7G3W3_9SPHN</name>
<proteinExistence type="predicted"/>
<dbReference type="SUPFAM" id="SSF89796">
    <property type="entry name" value="CoA-transferase family III (CaiB/BaiF)"/>
    <property type="match status" value="1"/>
</dbReference>
<dbReference type="InterPro" id="IPR023606">
    <property type="entry name" value="CoA-Trfase_III_dom_1_sf"/>
</dbReference>
<dbReference type="PANTHER" id="PTHR48207">
    <property type="entry name" value="SUCCINATE--HYDROXYMETHYLGLUTARATE COA-TRANSFERASE"/>
    <property type="match status" value="1"/>
</dbReference>
<dbReference type="Gene3D" id="3.40.50.10540">
    <property type="entry name" value="Crotonobetainyl-coa:carnitine coa-transferase, domain 1"/>
    <property type="match status" value="1"/>
</dbReference>
<dbReference type="EMBL" id="AP018817">
    <property type="protein sequence ID" value="BBF69996.1"/>
    <property type="molecule type" value="Genomic_DNA"/>
</dbReference>
<dbReference type="InterPro" id="IPR050483">
    <property type="entry name" value="CoA-transferase_III_domain"/>
</dbReference>
<evidence type="ECO:0000256" key="1">
    <source>
        <dbReference type="ARBA" id="ARBA00022679"/>
    </source>
</evidence>